<accession>A0A8H3ERQ3</accession>
<evidence type="ECO:0008006" key="3">
    <source>
        <dbReference type="Google" id="ProtNLM"/>
    </source>
</evidence>
<dbReference type="OrthoDB" id="5396at2759"/>
<evidence type="ECO:0000313" key="2">
    <source>
        <dbReference type="Proteomes" id="UP000664169"/>
    </source>
</evidence>
<protein>
    <recommendedName>
        <fullName evidence="3">Cyclase</fullName>
    </recommendedName>
</protein>
<gene>
    <name evidence="1" type="ORF">GOMPHAMPRED_007420</name>
</gene>
<dbReference type="Proteomes" id="UP000664169">
    <property type="component" value="Unassembled WGS sequence"/>
</dbReference>
<organism evidence="1 2">
    <name type="scientific">Gomphillus americanus</name>
    <dbReference type="NCBI Taxonomy" id="1940652"/>
    <lineage>
        <taxon>Eukaryota</taxon>
        <taxon>Fungi</taxon>
        <taxon>Dikarya</taxon>
        <taxon>Ascomycota</taxon>
        <taxon>Pezizomycotina</taxon>
        <taxon>Lecanoromycetes</taxon>
        <taxon>OSLEUM clade</taxon>
        <taxon>Ostropomycetidae</taxon>
        <taxon>Ostropales</taxon>
        <taxon>Graphidaceae</taxon>
        <taxon>Gomphilloideae</taxon>
        <taxon>Gomphillus</taxon>
    </lineage>
</organism>
<keyword evidence="2" id="KW-1185">Reference proteome</keyword>
<dbReference type="EMBL" id="CAJPDQ010000006">
    <property type="protein sequence ID" value="CAF9911479.1"/>
    <property type="molecule type" value="Genomic_DNA"/>
</dbReference>
<evidence type="ECO:0000313" key="1">
    <source>
        <dbReference type="EMBL" id="CAF9911479.1"/>
    </source>
</evidence>
<dbReference type="SUPFAM" id="SSF102198">
    <property type="entry name" value="Putative cyclase"/>
    <property type="match status" value="1"/>
</dbReference>
<dbReference type="GO" id="GO:0019441">
    <property type="term" value="P:L-tryptophan catabolic process to kynurenine"/>
    <property type="evidence" value="ECO:0007669"/>
    <property type="project" value="InterPro"/>
</dbReference>
<sequence>MSDIKSRVTQIANLVTSSIAPKVQDPNEIPWNPDNEVFPTLDNLPKIQGSPEGAAWVWGKDDQVGHSSGVFYNGATADSIKSSSATSGSSSYPAGINHIAEHGIVSRAILLDYHTWSQNPNNTSASIHPFHRDPVSLSSLLACAQSQGLNLTPAATGGDVKPGDILLIRLGWTAHYRSLSPSVWQQDYAERDKAQQVWAGLDGASAELRAWIHDCYFAAVASDVPALEAWPPADYSQCLHTSLLPLWGCLIGEFFDLERLSELCRRQKRWTAFFSSMPPNVKGGVGGWPNAMAVL</sequence>
<dbReference type="Gene3D" id="3.50.30.50">
    <property type="entry name" value="Putative cyclase"/>
    <property type="match status" value="1"/>
</dbReference>
<name>A0A8H3ERQ3_9LECA</name>
<dbReference type="PANTHER" id="PTHR34861">
    <property type="match status" value="1"/>
</dbReference>
<comment type="caution">
    <text evidence="1">The sequence shown here is derived from an EMBL/GenBank/DDBJ whole genome shotgun (WGS) entry which is preliminary data.</text>
</comment>
<reference evidence="1" key="1">
    <citation type="submission" date="2021-03" db="EMBL/GenBank/DDBJ databases">
        <authorList>
            <person name="Tagirdzhanova G."/>
        </authorList>
    </citation>
    <scope>NUCLEOTIDE SEQUENCE</scope>
</reference>
<dbReference type="AlphaFoldDB" id="A0A8H3ERQ3"/>
<proteinExistence type="predicted"/>
<dbReference type="InterPro" id="IPR037175">
    <property type="entry name" value="KFase_sf"/>
</dbReference>
<dbReference type="PANTHER" id="PTHR34861:SF10">
    <property type="entry name" value="CYCLASE"/>
    <property type="match status" value="1"/>
</dbReference>
<dbReference type="GO" id="GO:0004061">
    <property type="term" value="F:arylformamidase activity"/>
    <property type="evidence" value="ECO:0007669"/>
    <property type="project" value="InterPro"/>
</dbReference>